<dbReference type="EMBL" id="CAJRST010000002">
    <property type="protein sequence ID" value="CAG5862688.1"/>
    <property type="molecule type" value="Genomic_DNA"/>
</dbReference>
<accession>A0A8S4A8L7</accession>
<keyword evidence="1" id="KW-1133">Transmembrane helix</keyword>
<organism evidence="2 3">
    <name type="scientific">Menidia menidia</name>
    <name type="common">Atlantic silverside</name>
    <dbReference type="NCBI Taxonomy" id="238744"/>
    <lineage>
        <taxon>Eukaryota</taxon>
        <taxon>Metazoa</taxon>
        <taxon>Chordata</taxon>
        <taxon>Craniata</taxon>
        <taxon>Vertebrata</taxon>
        <taxon>Euteleostomi</taxon>
        <taxon>Actinopterygii</taxon>
        <taxon>Neopterygii</taxon>
        <taxon>Teleostei</taxon>
        <taxon>Neoteleostei</taxon>
        <taxon>Acanthomorphata</taxon>
        <taxon>Ovalentaria</taxon>
        <taxon>Atherinomorphae</taxon>
        <taxon>Atheriniformes</taxon>
        <taxon>Atherinopsidae</taxon>
        <taxon>Menidiinae</taxon>
        <taxon>Menidia</taxon>
    </lineage>
</organism>
<reference evidence="2" key="1">
    <citation type="submission" date="2021-05" db="EMBL/GenBank/DDBJ databases">
        <authorList>
            <person name="Tigano A."/>
        </authorList>
    </citation>
    <scope>NUCLEOTIDE SEQUENCE</scope>
</reference>
<sequence length="177" mass="19852">MTLTCFNSSDPAAINSTLLFDQNRDDGNLWERNGGTTLPNCTQPYPFEFRCFLCKLFEVVYVICSNLTSQVSVTLEDTNRPVDILRSGGSTEQQGISVIVTVSIVLLLGLLFIIAVMLYYRRQMESPSGFLLTFYHQLLETSDRHSEMLNLQADNPPESQLLLDVSSEKFSIQQGPA</sequence>
<gene>
    <name evidence="2" type="ORF">MMEN_LOCUS1239</name>
</gene>
<feature type="transmembrane region" description="Helical" evidence="1">
    <location>
        <begin position="96"/>
        <end position="120"/>
    </location>
</feature>
<dbReference type="OrthoDB" id="8962783at2759"/>
<comment type="caution">
    <text evidence="2">The sequence shown here is derived from an EMBL/GenBank/DDBJ whole genome shotgun (WGS) entry which is preliminary data.</text>
</comment>
<keyword evidence="1" id="KW-0812">Transmembrane</keyword>
<keyword evidence="3" id="KW-1185">Reference proteome</keyword>
<dbReference type="AlphaFoldDB" id="A0A8S4A8L7"/>
<protein>
    <submittedName>
        <fullName evidence="2">(Atlantic silverside) hypothetical protein</fullName>
    </submittedName>
</protein>
<proteinExistence type="predicted"/>
<keyword evidence="1" id="KW-0472">Membrane</keyword>
<name>A0A8S4A8L7_9TELE</name>
<evidence type="ECO:0000313" key="3">
    <source>
        <dbReference type="Proteomes" id="UP000677803"/>
    </source>
</evidence>
<dbReference type="Proteomes" id="UP000677803">
    <property type="component" value="Unassembled WGS sequence"/>
</dbReference>
<evidence type="ECO:0000256" key="1">
    <source>
        <dbReference type="SAM" id="Phobius"/>
    </source>
</evidence>
<evidence type="ECO:0000313" key="2">
    <source>
        <dbReference type="EMBL" id="CAG5862688.1"/>
    </source>
</evidence>